<dbReference type="PANTHER" id="PTHR13847">
    <property type="entry name" value="SARCOSINE DEHYDROGENASE-RELATED"/>
    <property type="match status" value="1"/>
</dbReference>
<dbReference type="EMBL" id="PXVC01000018">
    <property type="protein sequence ID" value="PSI01822.1"/>
    <property type="molecule type" value="Genomic_DNA"/>
</dbReference>
<dbReference type="InterPro" id="IPR036188">
    <property type="entry name" value="FAD/NAD-bd_sf"/>
</dbReference>
<dbReference type="PANTHER" id="PTHR13847:SF287">
    <property type="entry name" value="FAD-DEPENDENT OXIDOREDUCTASE DOMAIN-CONTAINING PROTEIN 1"/>
    <property type="match status" value="1"/>
</dbReference>
<dbReference type="AlphaFoldDB" id="A0A2P7EEY9"/>
<organism evidence="4 5">
    <name type="scientific">Synechococcus lacustris str. Tous</name>
    <dbReference type="NCBI Taxonomy" id="1910958"/>
    <lineage>
        <taxon>Bacteria</taxon>
        <taxon>Bacillati</taxon>
        <taxon>Cyanobacteriota</taxon>
        <taxon>Cyanophyceae</taxon>
        <taxon>Synechococcales</taxon>
        <taxon>Synechococcaceae</taxon>
        <taxon>Synechococcus</taxon>
    </lineage>
</organism>
<protein>
    <recommendedName>
        <fullName evidence="3">FAD dependent oxidoreductase domain-containing protein</fullName>
    </recommendedName>
</protein>
<comment type="caution">
    <text evidence="4">The sequence shown here is derived from an EMBL/GenBank/DDBJ whole genome shotgun (WGS) entry which is preliminary data.</text>
</comment>
<dbReference type="Pfam" id="PF01266">
    <property type="entry name" value="DAO"/>
    <property type="match status" value="1"/>
</dbReference>
<dbReference type="GO" id="GO:0016491">
    <property type="term" value="F:oxidoreductase activity"/>
    <property type="evidence" value="ECO:0007669"/>
    <property type="project" value="UniProtKB-KW"/>
</dbReference>
<dbReference type="STRING" id="1910958.BTM30_07285"/>
<dbReference type="RefSeq" id="WP_106499726.1">
    <property type="nucleotide sequence ID" value="NZ_PXVC01000018.1"/>
</dbReference>
<gene>
    <name evidence="4" type="ORF">C7K08_05915</name>
</gene>
<dbReference type="Proteomes" id="UP000240206">
    <property type="component" value="Unassembled WGS sequence"/>
</dbReference>
<proteinExistence type="predicted"/>
<dbReference type="Gene3D" id="3.50.50.60">
    <property type="entry name" value="FAD/NAD(P)-binding domain"/>
    <property type="match status" value="2"/>
</dbReference>
<feature type="domain" description="FAD dependent oxidoreductase" evidence="3">
    <location>
        <begin position="4"/>
        <end position="347"/>
    </location>
</feature>
<keyword evidence="2" id="KW-0472">Membrane</keyword>
<dbReference type="SUPFAM" id="SSF51905">
    <property type="entry name" value="FAD/NAD(P)-binding domain"/>
    <property type="match status" value="1"/>
</dbReference>
<evidence type="ECO:0000259" key="3">
    <source>
        <dbReference type="Pfam" id="PF01266"/>
    </source>
</evidence>
<name>A0A2P7EEY9_9SYNE</name>
<keyword evidence="1" id="KW-0560">Oxidoreductase</keyword>
<dbReference type="GO" id="GO:0005737">
    <property type="term" value="C:cytoplasm"/>
    <property type="evidence" value="ECO:0007669"/>
    <property type="project" value="TreeGrafter"/>
</dbReference>
<dbReference type="InterPro" id="IPR006076">
    <property type="entry name" value="FAD-dep_OxRdtase"/>
</dbReference>
<dbReference type="Gene3D" id="3.30.9.10">
    <property type="entry name" value="D-Amino Acid Oxidase, subunit A, domain 2"/>
    <property type="match status" value="1"/>
</dbReference>
<feature type="transmembrane region" description="Helical" evidence="2">
    <location>
        <begin position="325"/>
        <end position="350"/>
    </location>
</feature>
<evidence type="ECO:0000256" key="2">
    <source>
        <dbReference type="SAM" id="Phobius"/>
    </source>
</evidence>
<dbReference type="PRINTS" id="PR00411">
    <property type="entry name" value="PNDRDTASEI"/>
</dbReference>
<sequence>MIPDLLVVGAGLAGGLLALEAADRGAKVCIISTAPMATPISYGGVQLAALEQWQRLEKRHGFLGLEPAELLLYWLEDQKPNIPPGAQRLAPSQWRGLEPLLVDAPLGGVVAMPYARVDPLVLTEKLTKALAAAGVQQRNLLLQGLLLEEGVVRGCKTKAGEEILAQHTVLAAGAATAPLLASIGCSLPLLDCSWAALLQMEAGLLDDFFCGHASDQPKAIVMPMELQRMERERSTSGAQLICDGGIAPWGKAKVFGQASFFGEPIGHIDKPNPAVMRAGLKEAAKSLLPQQLWPSLAELPMALQPVAFSRDGLALVGPISRLKGLSVFTAFSAAFSLVPGLAPVLAAAILDPKRSMEALSNLELLPERLPAI</sequence>
<accession>A0A2P7EEY9</accession>
<evidence type="ECO:0000256" key="1">
    <source>
        <dbReference type="ARBA" id="ARBA00023002"/>
    </source>
</evidence>
<evidence type="ECO:0000313" key="4">
    <source>
        <dbReference type="EMBL" id="PSI01822.1"/>
    </source>
</evidence>
<reference evidence="5" key="1">
    <citation type="submission" date="2018-03" db="EMBL/GenBank/DDBJ databases">
        <title>Ecological and genomic features of two cosmopolitan and abundant freshwater picocyanobacteria.</title>
        <authorList>
            <person name="Cabello-Yeves P.J."/>
            <person name="Picazo A."/>
            <person name="Camacho A."/>
            <person name="Callieri C."/>
            <person name="Rosselli R."/>
            <person name="Roda-Garcia J."/>
            <person name="Coutinho F.H."/>
            <person name="Rodriguez-Valera F."/>
        </authorList>
    </citation>
    <scope>NUCLEOTIDE SEQUENCE [LARGE SCALE GENOMIC DNA]</scope>
    <source>
        <strain evidence="5">Tous</strain>
    </source>
</reference>
<keyword evidence="5" id="KW-1185">Reference proteome</keyword>
<evidence type="ECO:0000313" key="5">
    <source>
        <dbReference type="Proteomes" id="UP000240206"/>
    </source>
</evidence>
<keyword evidence="2" id="KW-1133">Transmembrane helix</keyword>
<keyword evidence="2" id="KW-0812">Transmembrane</keyword>